<dbReference type="Proteomes" id="UP000011723">
    <property type="component" value="Chromosome"/>
</dbReference>
<dbReference type="OrthoDB" id="882812at2"/>
<dbReference type="AlphaFoldDB" id="M1NVS5"/>
<dbReference type="HOGENOM" id="CLU_155145_0_0_11"/>
<evidence type="ECO:0000313" key="2">
    <source>
        <dbReference type="Proteomes" id="UP000011723"/>
    </source>
</evidence>
<proteinExistence type="predicted"/>
<name>M1NVS5_9CORY</name>
<gene>
    <name evidence="1" type="ORF">A605_12880</name>
</gene>
<protein>
    <submittedName>
        <fullName evidence="1">Uncharacterized protein</fullName>
    </submittedName>
</protein>
<dbReference type="KEGG" id="chn:A605_12880"/>
<organism evidence="1 2">
    <name type="scientific">Corynebacterium halotolerans YIM 70093 = DSM 44683</name>
    <dbReference type="NCBI Taxonomy" id="1121362"/>
    <lineage>
        <taxon>Bacteria</taxon>
        <taxon>Bacillati</taxon>
        <taxon>Actinomycetota</taxon>
        <taxon>Actinomycetes</taxon>
        <taxon>Mycobacteriales</taxon>
        <taxon>Corynebacteriaceae</taxon>
        <taxon>Corynebacterium</taxon>
    </lineage>
</organism>
<dbReference type="EMBL" id="CP003697">
    <property type="protein sequence ID" value="AGF73572.1"/>
    <property type="molecule type" value="Genomic_DNA"/>
</dbReference>
<evidence type="ECO:0000313" key="1">
    <source>
        <dbReference type="EMBL" id="AGF73572.1"/>
    </source>
</evidence>
<keyword evidence="2" id="KW-1185">Reference proteome</keyword>
<dbReference type="STRING" id="1121362.A605_12880"/>
<sequence length="135" mass="14676">MSYDLMVFTLDAVPADTPTDELLAWCRNPGHPDGWDVTSPDGTSPELVAFYDELRVDFPPVNGPDAPSGNELAEVPGLEDRLADYEIGVDHIYLAFPWGKAEKVAQTIPAVAERLGLGLYDPQGPNVFFPDGTMV</sequence>
<dbReference type="eggNOG" id="ENOG5030JUC">
    <property type="taxonomic scope" value="Bacteria"/>
</dbReference>
<accession>M1NVS5</accession>
<dbReference type="RefSeq" id="WP_015401986.1">
    <property type="nucleotide sequence ID" value="NC_020302.1"/>
</dbReference>
<dbReference type="PATRIC" id="fig|1121362.3.peg.2618"/>
<reference evidence="1 2" key="1">
    <citation type="journal article" date="2012" name="Stand. Genomic Sci.">
        <title>Genome sequence of the halotolerant bacterium Corynebacterium halotolerans type strain YIM 70093(T) (= DSM 44683(T)).</title>
        <authorList>
            <person name="Ruckert C."/>
            <person name="Albersmeier A."/>
            <person name="Al-Dilaimi A."/>
            <person name="Niehaus K."/>
            <person name="Szczepanowski R."/>
            <person name="Kalinowski J."/>
        </authorList>
    </citation>
    <scope>NUCLEOTIDE SEQUENCE [LARGE SCALE GENOMIC DNA]</scope>
    <source>
        <strain evidence="1">YIM 70093</strain>
    </source>
</reference>